<comment type="caution">
    <text evidence="3">The sequence shown here is derived from an EMBL/GenBank/DDBJ whole genome shotgun (WGS) entry which is preliminary data.</text>
</comment>
<dbReference type="InterPro" id="IPR000182">
    <property type="entry name" value="GNAT_dom"/>
</dbReference>
<organism evidence="3 4">
    <name type="scientific">Akanthomyces muscarius</name>
    <name type="common">Entomopathogenic fungus</name>
    <name type="synonym">Lecanicillium muscarium</name>
    <dbReference type="NCBI Taxonomy" id="2231603"/>
    <lineage>
        <taxon>Eukaryota</taxon>
        <taxon>Fungi</taxon>
        <taxon>Dikarya</taxon>
        <taxon>Ascomycota</taxon>
        <taxon>Pezizomycotina</taxon>
        <taxon>Sordariomycetes</taxon>
        <taxon>Hypocreomycetidae</taxon>
        <taxon>Hypocreales</taxon>
        <taxon>Cordycipitaceae</taxon>
        <taxon>Akanthomyces</taxon>
    </lineage>
</organism>
<dbReference type="GO" id="GO:0016747">
    <property type="term" value="F:acyltransferase activity, transferring groups other than amino-acyl groups"/>
    <property type="evidence" value="ECO:0007669"/>
    <property type="project" value="InterPro"/>
</dbReference>
<dbReference type="Proteomes" id="UP001144673">
    <property type="component" value="Chromosome 5"/>
</dbReference>
<dbReference type="Pfam" id="PF00583">
    <property type="entry name" value="Acetyltransf_1"/>
    <property type="match status" value="1"/>
</dbReference>
<evidence type="ECO:0000313" key="4">
    <source>
        <dbReference type="Proteomes" id="UP001144673"/>
    </source>
</evidence>
<dbReference type="KEGG" id="amus:LMH87_010256"/>
<name>A0A9W8QCY1_AKAMU</name>
<proteinExistence type="predicted"/>
<dbReference type="SUPFAM" id="SSF55729">
    <property type="entry name" value="Acyl-CoA N-acyltransferases (Nat)"/>
    <property type="match status" value="1"/>
</dbReference>
<protein>
    <recommendedName>
        <fullName evidence="2">N-acetyltransferase domain-containing protein</fullName>
    </recommendedName>
</protein>
<keyword evidence="4" id="KW-1185">Reference proteome</keyword>
<accession>A0A9W8QCY1</accession>
<gene>
    <name evidence="3" type="ORF">LMH87_010256</name>
</gene>
<dbReference type="GeneID" id="80897415"/>
<sequence>MFPSLKNINPPLPSQPANFSPSLSARSSQATTSQTAQIGEPLTLASSIAHSHNVAGIKTMGNPNFSIKPSQEGDMPRCAEIMSTAFSSEGIGPLIFGPHDAASWAKTAAVHWRAHTEHVSAFPSCPFAIKCVHTDPDSGEETIVATAEWAIYDRERTAEEWVVDPYTNRCEYVEPEADREQAMAILGPVVATRQNFVKGRRYGLLTFMAVDPAWRRQGAATACVRWGMERCRELGIPAYLEATEAGMKTYASMGWERVELGSAAYPPMMWWPEGVERWTE</sequence>
<feature type="region of interest" description="Disordered" evidence="1">
    <location>
        <begin position="1"/>
        <end position="35"/>
    </location>
</feature>
<evidence type="ECO:0000313" key="3">
    <source>
        <dbReference type="EMBL" id="KAJ4153783.1"/>
    </source>
</evidence>
<dbReference type="InterPro" id="IPR016181">
    <property type="entry name" value="Acyl_CoA_acyltransferase"/>
</dbReference>
<feature type="compositionally biased region" description="Low complexity" evidence="1">
    <location>
        <begin position="22"/>
        <end position="35"/>
    </location>
</feature>
<dbReference type="PANTHER" id="PTHR42791:SF1">
    <property type="entry name" value="N-ACETYLTRANSFERASE DOMAIN-CONTAINING PROTEIN"/>
    <property type="match status" value="1"/>
</dbReference>
<evidence type="ECO:0000259" key="2">
    <source>
        <dbReference type="PROSITE" id="PS51186"/>
    </source>
</evidence>
<dbReference type="RefSeq" id="XP_056054441.1">
    <property type="nucleotide sequence ID" value="XM_056197387.1"/>
</dbReference>
<dbReference type="PROSITE" id="PS51186">
    <property type="entry name" value="GNAT"/>
    <property type="match status" value="1"/>
</dbReference>
<dbReference type="CDD" id="cd04301">
    <property type="entry name" value="NAT_SF"/>
    <property type="match status" value="1"/>
</dbReference>
<dbReference type="EMBL" id="JAJHUN010000008">
    <property type="protein sequence ID" value="KAJ4153783.1"/>
    <property type="molecule type" value="Genomic_DNA"/>
</dbReference>
<dbReference type="PANTHER" id="PTHR42791">
    <property type="entry name" value="GNAT FAMILY ACETYLTRANSFERASE"/>
    <property type="match status" value="1"/>
</dbReference>
<dbReference type="Gene3D" id="3.40.630.30">
    <property type="match status" value="1"/>
</dbReference>
<dbReference type="AlphaFoldDB" id="A0A9W8QCY1"/>
<dbReference type="InterPro" id="IPR052523">
    <property type="entry name" value="Trichothecene_AcTrans"/>
</dbReference>
<reference evidence="3" key="1">
    <citation type="journal article" date="2023" name="Access Microbiol">
        <title>De-novo genome assembly for Akanthomyces muscarius, a biocontrol agent of insect agricultural pests.</title>
        <authorList>
            <person name="Erdos Z."/>
            <person name="Studholme D.J."/>
            <person name="Raymond B."/>
            <person name="Sharma M."/>
        </authorList>
    </citation>
    <scope>NUCLEOTIDE SEQUENCE</scope>
    <source>
        <strain evidence="3">Ve6</strain>
    </source>
</reference>
<feature type="domain" description="N-acetyltransferase" evidence="2">
    <location>
        <begin position="141"/>
        <end position="276"/>
    </location>
</feature>
<evidence type="ECO:0000256" key="1">
    <source>
        <dbReference type="SAM" id="MobiDB-lite"/>
    </source>
</evidence>